<dbReference type="PROSITE" id="PS50305">
    <property type="entry name" value="SIRTUIN"/>
    <property type="match status" value="1"/>
</dbReference>
<dbReference type="InterPro" id="IPR003000">
    <property type="entry name" value="Sirtuin"/>
</dbReference>
<protein>
    <recommendedName>
        <fullName evidence="1">protein acetyllysine N-acetyltransferase</fullName>
        <ecNumber evidence="1">2.3.1.286</ecNumber>
    </recommendedName>
</protein>
<keyword evidence="4" id="KW-0479">Metal-binding</keyword>
<dbReference type="Gene3D" id="3.40.50.1220">
    <property type="entry name" value="TPP-binding domain"/>
    <property type="match status" value="1"/>
</dbReference>
<evidence type="ECO:0000259" key="5">
    <source>
        <dbReference type="PROSITE" id="PS50305"/>
    </source>
</evidence>
<feature type="binding site" evidence="4">
    <location>
        <position position="129"/>
    </location>
    <ligand>
        <name>Zn(2+)</name>
        <dbReference type="ChEBI" id="CHEBI:29105"/>
    </ligand>
</feature>
<dbReference type="PANTHER" id="PTHR11085:SF10">
    <property type="entry name" value="NAD-DEPENDENT PROTEIN DEACYLASE SIRTUIN-5, MITOCHONDRIAL-RELATED"/>
    <property type="match status" value="1"/>
</dbReference>
<dbReference type="Proteomes" id="UP001178354">
    <property type="component" value="Unassembled WGS sequence"/>
</dbReference>
<dbReference type="InterPro" id="IPR050134">
    <property type="entry name" value="NAD-dep_sirtuin_deacylases"/>
</dbReference>
<organism evidence="6 7">
    <name type="scientific">Porticoccus litoralis</name>
    <dbReference type="NCBI Taxonomy" id="434086"/>
    <lineage>
        <taxon>Bacteria</taxon>
        <taxon>Pseudomonadati</taxon>
        <taxon>Pseudomonadota</taxon>
        <taxon>Gammaproteobacteria</taxon>
        <taxon>Cellvibrionales</taxon>
        <taxon>Porticoccaceae</taxon>
        <taxon>Porticoccus</taxon>
    </lineage>
</organism>
<dbReference type="PANTHER" id="PTHR11085">
    <property type="entry name" value="NAD-DEPENDENT PROTEIN DEACYLASE SIRTUIN-5, MITOCHONDRIAL-RELATED"/>
    <property type="match status" value="1"/>
</dbReference>
<dbReference type="GO" id="GO:0017136">
    <property type="term" value="F:histone deacetylase activity, NAD-dependent"/>
    <property type="evidence" value="ECO:0007669"/>
    <property type="project" value="TreeGrafter"/>
</dbReference>
<name>A0AAW8B1B3_9GAMM</name>
<keyword evidence="3" id="KW-0520">NAD</keyword>
<evidence type="ECO:0000256" key="4">
    <source>
        <dbReference type="PROSITE-ProRule" id="PRU00236"/>
    </source>
</evidence>
<feature type="binding site" evidence="4">
    <location>
        <position position="132"/>
    </location>
    <ligand>
        <name>Zn(2+)</name>
        <dbReference type="ChEBI" id="CHEBI:29105"/>
    </ligand>
</feature>
<evidence type="ECO:0000256" key="1">
    <source>
        <dbReference type="ARBA" id="ARBA00012928"/>
    </source>
</evidence>
<proteinExistence type="predicted"/>
<dbReference type="Gene3D" id="3.30.1600.10">
    <property type="entry name" value="SIR2/SIRT2 'Small Domain"/>
    <property type="match status" value="1"/>
</dbReference>
<gene>
    <name evidence="6" type="ORF">Q8A57_04775</name>
</gene>
<dbReference type="InterPro" id="IPR026591">
    <property type="entry name" value="Sirtuin_cat_small_dom_sf"/>
</dbReference>
<dbReference type="RefSeq" id="WP_305169843.1">
    <property type="nucleotide sequence ID" value="NZ_JAUUUU010000002.1"/>
</dbReference>
<accession>A0AAW8B1B3</accession>
<feature type="active site" description="Proton acceptor" evidence="4">
    <location>
        <position position="121"/>
    </location>
</feature>
<sequence length="279" mass="30742">MDNDQAHRQLMEFVLAHPRLLVLTGAGISASAGVPTYRDSNGQWQRKPPVQHADFLADLLTRQRFWARNMVGWRFMRDARPSVSHYALAELESLGYVQALVTQNVDGLHQRAGSREVIDLHGRIDRVSCQTCGEETHREDIQQWLEQHNPGFAEQAGSIGPDGDANVDDLDFSRLQVRDCERCGGILKPNAVFFGGSVPSEVVARAASAMQQSDALLVVGSSLMIYSGFRFCRWAEDQQKPIVAINQGTTRADDMLSLKVDMPCDAVLPPLVAALKGGS</sequence>
<dbReference type="SUPFAM" id="SSF52467">
    <property type="entry name" value="DHS-like NAD/FAD-binding domain"/>
    <property type="match status" value="1"/>
</dbReference>
<dbReference type="Pfam" id="PF02146">
    <property type="entry name" value="SIR2"/>
    <property type="match status" value="1"/>
</dbReference>
<dbReference type="EMBL" id="JAUUUU010000002">
    <property type="protein sequence ID" value="MDP1520277.1"/>
    <property type="molecule type" value="Genomic_DNA"/>
</dbReference>
<keyword evidence="4" id="KW-0862">Zinc</keyword>
<dbReference type="GO" id="GO:0046872">
    <property type="term" value="F:metal ion binding"/>
    <property type="evidence" value="ECO:0007669"/>
    <property type="project" value="UniProtKB-KW"/>
</dbReference>
<feature type="domain" description="Deacetylase sirtuin-type" evidence="5">
    <location>
        <begin position="1"/>
        <end position="278"/>
    </location>
</feature>
<feature type="binding site" evidence="4">
    <location>
        <position position="180"/>
    </location>
    <ligand>
        <name>Zn(2+)</name>
        <dbReference type="ChEBI" id="CHEBI:29105"/>
    </ligand>
</feature>
<dbReference type="GO" id="GO:0070403">
    <property type="term" value="F:NAD+ binding"/>
    <property type="evidence" value="ECO:0007669"/>
    <property type="project" value="InterPro"/>
</dbReference>
<feature type="binding site" evidence="4">
    <location>
        <position position="183"/>
    </location>
    <ligand>
        <name>Zn(2+)</name>
        <dbReference type="ChEBI" id="CHEBI:29105"/>
    </ligand>
</feature>
<reference evidence="6" key="1">
    <citation type="journal article" date="2010" name="Int. J. Syst. Evol. Microbiol.">
        <title>Porticoccus litoralis gen. nov., sp. nov., a gammaproteobacterium isolated from the Yellow Sea.</title>
        <authorList>
            <person name="Oh H.M."/>
            <person name="Kim H."/>
            <person name="Kim K.M."/>
            <person name="Min G.S."/>
            <person name="Cho J.C."/>
        </authorList>
    </citation>
    <scope>NUCLEOTIDE SEQUENCE</scope>
    <source>
        <strain evidence="6">DSM 25064</strain>
    </source>
</reference>
<dbReference type="AlphaFoldDB" id="A0AAW8B1B3"/>
<comment type="caution">
    <text evidence="6">The sequence shown here is derived from an EMBL/GenBank/DDBJ whole genome shotgun (WGS) entry which is preliminary data.</text>
</comment>
<dbReference type="EC" id="2.3.1.286" evidence="1"/>
<reference evidence="6" key="2">
    <citation type="submission" date="2023-08" db="EMBL/GenBank/DDBJ databases">
        <authorList>
            <person name="Luo J."/>
        </authorList>
    </citation>
    <scope>NUCLEOTIDE SEQUENCE</scope>
    <source>
        <strain evidence="6">DSM 25064</strain>
    </source>
</reference>
<keyword evidence="2" id="KW-0808">Transferase</keyword>
<evidence type="ECO:0000313" key="7">
    <source>
        <dbReference type="Proteomes" id="UP001178354"/>
    </source>
</evidence>
<evidence type="ECO:0000313" key="6">
    <source>
        <dbReference type="EMBL" id="MDP1520277.1"/>
    </source>
</evidence>
<keyword evidence="7" id="KW-1185">Reference proteome</keyword>
<evidence type="ECO:0000256" key="3">
    <source>
        <dbReference type="ARBA" id="ARBA00023027"/>
    </source>
</evidence>
<dbReference type="NCBIfam" id="NF003738">
    <property type="entry name" value="PRK05333.1"/>
    <property type="match status" value="1"/>
</dbReference>
<dbReference type="InterPro" id="IPR029035">
    <property type="entry name" value="DHS-like_NAD/FAD-binding_dom"/>
</dbReference>
<evidence type="ECO:0000256" key="2">
    <source>
        <dbReference type="ARBA" id="ARBA00022679"/>
    </source>
</evidence>
<dbReference type="InterPro" id="IPR026590">
    <property type="entry name" value="Ssirtuin_cat_dom"/>
</dbReference>